<evidence type="ECO:0000259" key="2">
    <source>
        <dbReference type="PROSITE" id="PS50234"/>
    </source>
</evidence>
<dbReference type="InterPro" id="IPR002035">
    <property type="entry name" value="VWF_A"/>
</dbReference>
<dbReference type="Gene3D" id="3.40.50.410">
    <property type="entry name" value="von Willebrand factor, type A domain"/>
    <property type="match status" value="2"/>
</dbReference>
<evidence type="ECO:0000313" key="4">
    <source>
        <dbReference type="Proteomes" id="UP001172082"/>
    </source>
</evidence>
<feature type="chain" id="PRO_5045605429" evidence="1">
    <location>
        <begin position="25"/>
        <end position="466"/>
    </location>
</feature>
<accession>A0ABT8KIE1</accession>
<name>A0ABT8KIE1_9BACT</name>
<dbReference type="InterPro" id="IPR036465">
    <property type="entry name" value="vWFA_dom_sf"/>
</dbReference>
<dbReference type="Pfam" id="PF13519">
    <property type="entry name" value="VWA_2"/>
    <property type="match status" value="1"/>
</dbReference>
<gene>
    <name evidence="3" type="ORF">QQ008_01595</name>
</gene>
<sequence length="466" mass="52499">MKSKLLYCLFILGLFYGFTGTAFAQTNYQELPEKTRILFLLDASGSMLGKWENDIRINVAKSILSDLVDSLKINNNLELGLRVYGHQFHRRFQNCKDTRLEVPFRANNHELVKSKLNGLQPKGTTPLAYSLEQAANDFPDTEDVRNIVIIITDGLESCEGDPCSISLSLQKKRIFLKPFIIGIGMNKSFEEKFDCLGQFFDASNIHQFREVLNTALNQTLSKTTVSVELLDIQGQPKESNVNVTFINNVTNEAEYNFVHFRDRLGRPDSVEVDAVLSYDLQVNTIPPITRKNIHLVPGKHNVLSIKAPQGTLQLHQPGHTEYKGGVQAIIRKNGKAQTINVQDISTKETYLVGKYDLEILTLPRIFYKGIEVTQSSNKTLRIPDPGVLNIRANVTGFGSVYVVKDDGSQELIKNLDHNKTRFSFAIQPGNYRIVFRAKQAFGSKYTEIKNFTIKSGSTISINLFGR</sequence>
<organism evidence="3 4">
    <name type="scientific">Splendidivirga corallicola</name>
    <dbReference type="NCBI Taxonomy" id="3051826"/>
    <lineage>
        <taxon>Bacteria</taxon>
        <taxon>Pseudomonadati</taxon>
        <taxon>Bacteroidota</taxon>
        <taxon>Cytophagia</taxon>
        <taxon>Cytophagales</taxon>
        <taxon>Splendidivirgaceae</taxon>
        <taxon>Splendidivirga</taxon>
    </lineage>
</organism>
<keyword evidence="4" id="KW-1185">Reference proteome</keyword>
<evidence type="ECO:0000313" key="3">
    <source>
        <dbReference type="EMBL" id="MDN5200024.1"/>
    </source>
</evidence>
<proteinExistence type="predicted"/>
<feature type="signal peptide" evidence="1">
    <location>
        <begin position="1"/>
        <end position="24"/>
    </location>
</feature>
<dbReference type="EMBL" id="JAUJEA010000001">
    <property type="protein sequence ID" value="MDN5200024.1"/>
    <property type="molecule type" value="Genomic_DNA"/>
</dbReference>
<reference evidence="3" key="1">
    <citation type="submission" date="2023-06" db="EMBL/GenBank/DDBJ databases">
        <title>Genomic of Parafulvivirga corallium.</title>
        <authorList>
            <person name="Wang G."/>
        </authorList>
    </citation>
    <scope>NUCLEOTIDE SEQUENCE</scope>
    <source>
        <strain evidence="3">BMA10</strain>
    </source>
</reference>
<dbReference type="Proteomes" id="UP001172082">
    <property type="component" value="Unassembled WGS sequence"/>
</dbReference>
<evidence type="ECO:0000256" key="1">
    <source>
        <dbReference type="SAM" id="SignalP"/>
    </source>
</evidence>
<dbReference type="PROSITE" id="PS50234">
    <property type="entry name" value="VWFA"/>
    <property type="match status" value="1"/>
</dbReference>
<dbReference type="SMART" id="SM00327">
    <property type="entry name" value="VWA"/>
    <property type="match status" value="1"/>
</dbReference>
<dbReference type="SUPFAM" id="SSF53300">
    <property type="entry name" value="vWA-like"/>
    <property type="match status" value="1"/>
</dbReference>
<dbReference type="RefSeq" id="WP_346750051.1">
    <property type="nucleotide sequence ID" value="NZ_JAUJEA010000001.1"/>
</dbReference>
<keyword evidence="1" id="KW-0732">Signal</keyword>
<protein>
    <submittedName>
        <fullName evidence="3">VWA domain-containing protein</fullName>
    </submittedName>
</protein>
<comment type="caution">
    <text evidence="3">The sequence shown here is derived from an EMBL/GenBank/DDBJ whole genome shotgun (WGS) entry which is preliminary data.</text>
</comment>
<feature type="domain" description="VWFA" evidence="2">
    <location>
        <begin position="36"/>
        <end position="223"/>
    </location>
</feature>